<evidence type="ECO:0000313" key="1">
    <source>
        <dbReference type="EMBL" id="ANI14481.1"/>
    </source>
</evidence>
<dbReference type="EMBL" id="CP015878">
    <property type="protein sequence ID" value="ANI14481.1"/>
    <property type="molecule type" value="Genomic_DNA"/>
</dbReference>
<reference evidence="1 2" key="1">
    <citation type="submission" date="2016-05" db="EMBL/GenBank/DDBJ databases">
        <title>Genome Sequence of Pseudomonas citronellolis Strain SJTE-3, an Estrogens and Persistent Organic Pollutants degradation strain.</title>
        <authorList>
            <person name="Liang R."/>
        </authorList>
    </citation>
    <scope>NUCLEOTIDE SEQUENCE [LARGE SCALE GENOMIC DNA]</scope>
    <source>
        <strain evidence="1 2">SJTE-3</strain>
    </source>
</reference>
<dbReference type="Pfam" id="PF19759">
    <property type="entry name" value="DUF6246"/>
    <property type="match status" value="1"/>
</dbReference>
<dbReference type="RefSeq" id="WP_064582674.1">
    <property type="nucleotide sequence ID" value="NZ_CP015878.1"/>
</dbReference>
<dbReference type="AlphaFoldDB" id="A0A1A9KAL4"/>
<protein>
    <submittedName>
        <fullName evidence="1">Glycoprotein</fullName>
    </submittedName>
</protein>
<accession>A0A1A9KAL4</accession>
<evidence type="ECO:0000313" key="2">
    <source>
        <dbReference type="Proteomes" id="UP000077748"/>
    </source>
</evidence>
<dbReference type="Proteomes" id="UP000077748">
    <property type="component" value="Chromosome"/>
</dbReference>
<dbReference type="InterPro" id="IPR046213">
    <property type="entry name" value="DUF6246"/>
</dbReference>
<organism evidence="1 2">
    <name type="scientific">Pseudomonas citronellolis</name>
    <dbReference type="NCBI Taxonomy" id="53408"/>
    <lineage>
        <taxon>Bacteria</taxon>
        <taxon>Pseudomonadati</taxon>
        <taxon>Pseudomonadota</taxon>
        <taxon>Gammaproteobacteria</taxon>
        <taxon>Pseudomonadales</taxon>
        <taxon>Pseudomonadaceae</taxon>
        <taxon>Pseudomonas</taxon>
    </lineage>
</organism>
<sequence>MILTETGEIGVHVGNSVHVLRPSLYAMTQIGEPAQIVEVYATVMCDGLQGKAALDQFADALAVINACSEDDLSEVFGGYGDDLDYQPGIAPQEHVLPLARCLLRHGITGDQAPLPRKADEDPEYIREFVARDHVALAMAHLGISEREAWGMTMTSLVGALRAKFPRMESGAPGARAPSKEEHDATMEWFEKIEAKRRARLGPH</sequence>
<gene>
    <name evidence="1" type="ORF">A9C11_11015</name>
</gene>
<name>A0A1A9KAL4_9PSED</name>
<proteinExistence type="predicted"/>